<reference evidence="1 2" key="2">
    <citation type="journal article" date="2010" name="Nucleic Acids Res.">
        <title>BeetleBase in 2010: revisions to provide comprehensive genomic information for Tribolium castaneum.</title>
        <authorList>
            <person name="Kim H.S."/>
            <person name="Murphy T."/>
            <person name="Xia J."/>
            <person name="Caragea D."/>
            <person name="Park Y."/>
            <person name="Beeman R.W."/>
            <person name="Lorenzen M.D."/>
            <person name="Butcher S."/>
            <person name="Manak J.R."/>
            <person name="Brown S.J."/>
        </authorList>
    </citation>
    <scope>GENOME REANNOTATION</scope>
    <source>
        <strain evidence="1 2">Georgia GA2</strain>
    </source>
</reference>
<evidence type="ECO:0000313" key="1">
    <source>
        <dbReference type="EMBL" id="EFA06910.1"/>
    </source>
</evidence>
<evidence type="ECO:0000313" key="2">
    <source>
        <dbReference type="Proteomes" id="UP000007266"/>
    </source>
</evidence>
<dbReference type="Proteomes" id="UP000007266">
    <property type="component" value="Linkage group 7"/>
</dbReference>
<dbReference type="InParanoid" id="D6WQ24"/>
<dbReference type="HOGENOM" id="CLU_1837689_0_0_1"/>
<dbReference type="AlphaFoldDB" id="D6WQ24"/>
<organism evidence="1 2">
    <name type="scientific">Tribolium castaneum</name>
    <name type="common">Red flour beetle</name>
    <dbReference type="NCBI Taxonomy" id="7070"/>
    <lineage>
        <taxon>Eukaryota</taxon>
        <taxon>Metazoa</taxon>
        <taxon>Ecdysozoa</taxon>
        <taxon>Arthropoda</taxon>
        <taxon>Hexapoda</taxon>
        <taxon>Insecta</taxon>
        <taxon>Pterygota</taxon>
        <taxon>Neoptera</taxon>
        <taxon>Endopterygota</taxon>
        <taxon>Coleoptera</taxon>
        <taxon>Polyphaga</taxon>
        <taxon>Cucujiformia</taxon>
        <taxon>Tenebrionidae</taxon>
        <taxon>Tenebrionidae incertae sedis</taxon>
        <taxon>Tribolium</taxon>
    </lineage>
</organism>
<keyword evidence="2" id="KW-1185">Reference proteome</keyword>
<accession>D6WQ24</accession>
<protein>
    <submittedName>
        <fullName evidence="1">Uncharacterized protein</fullName>
    </submittedName>
</protein>
<dbReference type="EMBL" id="KQ971354">
    <property type="protein sequence ID" value="EFA06910.1"/>
    <property type="molecule type" value="Genomic_DNA"/>
</dbReference>
<gene>
    <name evidence="1" type="primary">GLEAN_09859</name>
    <name evidence="1" type="ORF">TcasGA2_TC009859</name>
</gene>
<proteinExistence type="predicted"/>
<sequence>MKLPSRARMPQNSSVLPRYAATLLNRLPAHRLVLTLEATCGFVRIVDPPTGSTFQDGFFWLYTQTGHRAVYLEKNPASACLANRTKRQASQRPRRLSRRCCVNLNIENDSHMIDTSKRPPVSTLTTVSVLSVTIAFLSRM</sequence>
<name>D6WQ24_TRICA</name>
<reference evidence="1 2" key="1">
    <citation type="journal article" date="2008" name="Nature">
        <title>The genome of the model beetle and pest Tribolium castaneum.</title>
        <authorList>
            <consortium name="Tribolium Genome Sequencing Consortium"/>
            <person name="Richards S."/>
            <person name="Gibbs R.A."/>
            <person name="Weinstock G.M."/>
            <person name="Brown S.J."/>
            <person name="Denell R."/>
            <person name="Beeman R.W."/>
            <person name="Gibbs R."/>
            <person name="Beeman R.W."/>
            <person name="Brown S.J."/>
            <person name="Bucher G."/>
            <person name="Friedrich M."/>
            <person name="Grimmelikhuijzen C.J."/>
            <person name="Klingler M."/>
            <person name="Lorenzen M."/>
            <person name="Richards S."/>
            <person name="Roth S."/>
            <person name="Schroder R."/>
            <person name="Tautz D."/>
            <person name="Zdobnov E.M."/>
            <person name="Muzny D."/>
            <person name="Gibbs R.A."/>
            <person name="Weinstock G.M."/>
            <person name="Attaway T."/>
            <person name="Bell S."/>
            <person name="Buhay C.J."/>
            <person name="Chandrabose M.N."/>
            <person name="Chavez D."/>
            <person name="Clerk-Blankenburg K.P."/>
            <person name="Cree A."/>
            <person name="Dao M."/>
            <person name="Davis C."/>
            <person name="Chacko J."/>
            <person name="Dinh H."/>
            <person name="Dugan-Rocha S."/>
            <person name="Fowler G."/>
            <person name="Garner T.T."/>
            <person name="Garnes J."/>
            <person name="Gnirke A."/>
            <person name="Hawes A."/>
            <person name="Hernandez J."/>
            <person name="Hines S."/>
            <person name="Holder M."/>
            <person name="Hume J."/>
            <person name="Jhangiani S.N."/>
            <person name="Joshi V."/>
            <person name="Khan Z.M."/>
            <person name="Jackson L."/>
            <person name="Kovar C."/>
            <person name="Kowis A."/>
            <person name="Lee S."/>
            <person name="Lewis L.R."/>
            <person name="Margolis J."/>
            <person name="Morgan M."/>
            <person name="Nazareth L.V."/>
            <person name="Nguyen N."/>
            <person name="Okwuonu G."/>
            <person name="Parker D."/>
            <person name="Richards S."/>
            <person name="Ruiz S.J."/>
            <person name="Santibanez J."/>
            <person name="Savard J."/>
            <person name="Scherer S.E."/>
            <person name="Schneider B."/>
            <person name="Sodergren E."/>
            <person name="Tautz D."/>
            <person name="Vattahil S."/>
            <person name="Villasana D."/>
            <person name="White C.S."/>
            <person name="Wright R."/>
            <person name="Park Y."/>
            <person name="Beeman R.W."/>
            <person name="Lord J."/>
            <person name="Oppert B."/>
            <person name="Lorenzen M."/>
            <person name="Brown S."/>
            <person name="Wang L."/>
            <person name="Savard J."/>
            <person name="Tautz D."/>
            <person name="Richards S."/>
            <person name="Weinstock G."/>
            <person name="Gibbs R.A."/>
            <person name="Liu Y."/>
            <person name="Worley K."/>
            <person name="Weinstock G."/>
            <person name="Elsik C.G."/>
            <person name="Reese J.T."/>
            <person name="Elhaik E."/>
            <person name="Landan G."/>
            <person name="Graur D."/>
            <person name="Arensburger P."/>
            <person name="Atkinson P."/>
            <person name="Beeman R.W."/>
            <person name="Beidler J."/>
            <person name="Brown S.J."/>
            <person name="Demuth J.P."/>
            <person name="Drury D.W."/>
            <person name="Du Y.Z."/>
            <person name="Fujiwara H."/>
            <person name="Lorenzen M."/>
            <person name="Maselli V."/>
            <person name="Osanai M."/>
            <person name="Park Y."/>
            <person name="Robertson H.M."/>
            <person name="Tu Z."/>
            <person name="Wang J.J."/>
            <person name="Wang S."/>
            <person name="Richards S."/>
            <person name="Song H."/>
            <person name="Zhang L."/>
            <person name="Sodergren E."/>
            <person name="Werner D."/>
            <person name="Stanke M."/>
            <person name="Morgenstern B."/>
            <person name="Solovyev V."/>
            <person name="Kosarev P."/>
            <person name="Brown G."/>
            <person name="Chen H.C."/>
            <person name="Ermolaeva O."/>
            <person name="Hlavina W."/>
            <person name="Kapustin Y."/>
            <person name="Kiryutin B."/>
            <person name="Kitts P."/>
            <person name="Maglott D."/>
            <person name="Pruitt K."/>
            <person name="Sapojnikov V."/>
            <person name="Souvorov A."/>
            <person name="Mackey A.J."/>
            <person name="Waterhouse R.M."/>
            <person name="Wyder S."/>
            <person name="Zdobnov E.M."/>
            <person name="Zdobnov E.M."/>
            <person name="Wyder S."/>
            <person name="Kriventseva E.V."/>
            <person name="Kadowaki T."/>
            <person name="Bork P."/>
            <person name="Aranda M."/>
            <person name="Bao R."/>
            <person name="Beermann A."/>
            <person name="Berns N."/>
            <person name="Bolognesi R."/>
            <person name="Bonneton F."/>
            <person name="Bopp D."/>
            <person name="Brown S.J."/>
            <person name="Bucher G."/>
            <person name="Butts T."/>
            <person name="Chaumot A."/>
            <person name="Denell R.E."/>
            <person name="Ferrier D.E."/>
            <person name="Friedrich M."/>
            <person name="Gordon C.M."/>
            <person name="Jindra M."/>
            <person name="Klingler M."/>
            <person name="Lan Q."/>
            <person name="Lattorff H.M."/>
            <person name="Laudet V."/>
            <person name="von Levetsow C."/>
            <person name="Liu Z."/>
            <person name="Lutz R."/>
            <person name="Lynch J.A."/>
            <person name="da Fonseca R.N."/>
            <person name="Posnien N."/>
            <person name="Reuter R."/>
            <person name="Roth S."/>
            <person name="Savard J."/>
            <person name="Schinko J.B."/>
            <person name="Schmitt C."/>
            <person name="Schoppmeier M."/>
            <person name="Schroder R."/>
            <person name="Shippy T.D."/>
            <person name="Simonnet F."/>
            <person name="Marques-Souza H."/>
            <person name="Tautz D."/>
            <person name="Tomoyasu Y."/>
            <person name="Trauner J."/>
            <person name="Van der Zee M."/>
            <person name="Vervoort M."/>
            <person name="Wittkopp N."/>
            <person name="Wimmer E.A."/>
            <person name="Yang X."/>
            <person name="Jones A.K."/>
            <person name="Sattelle D.B."/>
            <person name="Ebert P.R."/>
            <person name="Nelson D."/>
            <person name="Scott J.G."/>
            <person name="Beeman R.W."/>
            <person name="Muthukrishnan S."/>
            <person name="Kramer K.J."/>
            <person name="Arakane Y."/>
            <person name="Beeman R.W."/>
            <person name="Zhu Q."/>
            <person name="Hogenkamp D."/>
            <person name="Dixit R."/>
            <person name="Oppert B."/>
            <person name="Jiang H."/>
            <person name="Zou Z."/>
            <person name="Marshall J."/>
            <person name="Elpidina E."/>
            <person name="Vinokurov K."/>
            <person name="Oppert C."/>
            <person name="Zou Z."/>
            <person name="Evans J."/>
            <person name="Lu Z."/>
            <person name="Zhao P."/>
            <person name="Sumathipala N."/>
            <person name="Altincicek B."/>
            <person name="Vilcinskas A."/>
            <person name="Williams M."/>
            <person name="Hultmark D."/>
            <person name="Hetru C."/>
            <person name="Jiang H."/>
            <person name="Grimmelikhuijzen C.J."/>
            <person name="Hauser F."/>
            <person name="Cazzamali G."/>
            <person name="Williamson M."/>
            <person name="Park Y."/>
            <person name="Li B."/>
            <person name="Tanaka Y."/>
            <person name="Predel R."/>
            <person name="Neupert S."/>
            <person name="Schachtner J."/>
            <person name="Verleyen P."/>
            <person name="Raible F."/>
            <person name="Bork P."/>
            <person name="Friedrich M."/>
            <person name="Walden K.K."/>
            <person name="Robertson H.M."/>
            <person name="Angeli S."/>
            <person name="Foret S."/>
            <person name="Bucher G."/>
            <person name="Schuetz S."/>
            <person name="Maleszka R."/>
            <person name="Wimmer E.A."/>
            <person name="Beeman R.W."/>
            <person name="Lorenzen M."/>
            <person name="Tomoyasu Y."/>
            <person name="Miller S.C."/>
            <person name="Grossmann D."/>
            <person name="Bucher G."/>
        </authorList>
    </citation>
    <scope>NUCLEOTIDE SEQUENCE [LARGE SCALE GENOMIC DNA]</scope>
    <source>
        <strain evidence="1 2">Georgia GA2</strain>
    </source>
</reference>